<evidence type="ECO:0000259" key="1">
    <source>
        <dbReference type="Pfam" id="PF01078"/>
    </source>
</evidence>
<dbReference type="InterPro" id="IPR027417">
    <property type="entry name" value="P-loop_NTPase"/>
</dbReference>
<protein>
    <submittedName>
        <fullName evidence="3">Fis family transcriptional regulator</fullName>
    </submittedName>
</protein>
<dbReference type="PANTHER" id="PTHR32039">
    <property type="entry name" value="MAGNESIUM-CHELATASE SUBUNIT CHLI"/>
    <property type="match status" value="1"/>
</dbReference>
<dbReference type="InterPro" id="IPR020568">
    <property type="entry name" value="Ribosomal_Su5_D2-typ_SF"/>
</dbReference>
<dbReference type="OrthoDB" id="9813147at2"/>
<dbReference type="Gene3D" id="3.30.230.10">
    <property type="match status" value="1"/>
</dbReference>
<organism evidence="3 4">
    <name type="scientific">Helicobacter didelphidarum</name>
    <dbReference type="NCBI Taxonomy" id="2040648"/>
    <lineage>
        <taxon>Bacteria</taxon>
        <taxon>Pseudomonadati</taxon>
        <taxon>Campylobacterota</taxon>
        <taxon>Epsilonproteobacteria</taxon>
        <taxon>Campylobacterales</taxon>
        <taxon>Helicobacteraceae</taxon>
        <taxon>Helicobacter</taxon>
    </lineage>
</organism>
<evidence type="ECO:0000313" key="4">
    <source>
        <dbReference type="Proteomes" id="UP000256379"/>
    </source>
</evidence>
<gene>
    <name evidence="3" type="ORF">CQA53_02680</name>
</gene>
<proteinExistence type="predicted"/>
<dbReference type="Pfam" id="PF01078">
    <property type="entry name" value="Mg_chelatase"/>
    <property type="match status" value="1"/>
</dbReference>
<evidence type="ECO:0000259" key="2">
    <source>
        <dbReference type="Pfam" id="PF13335"/>
    </source>
</evidence>
<reference evidence="3 4" key="1">
    <citation type="submission" date="2018-04" db="EMBL/GenBank/DDBJ databases">
        <title>Novel Campyloabacter and Helicobacter Species and Strains.</title>
        <authorList>
            <person name="Mannion A.J."/>
            <person name="Shen Z."/>
            <person name="Fox J.G."/>
        </authorList>
    </citation>
    <scope>NUCLEOTIDE SEQUENCE [LARGE SCALE GENOMIC DNA]</scope>
    <source>
        <strain evidence="3 4">MIT 17-337</strain>
    </source>
</reference>
<dbReference type="GO" id="GO:0005524">
    <property type="term" value="F:ATP binding"/>
    <property type="evidence" value="ECO:0007669"/>
    <property type="project" value="InterPro"/>
</dbReference>
<dbReference type="InterPro" id="IPR004482">
    <property type="entry name" value="Mg_chelat-rel"/>
</dbReference>
<feature type="domain" description="Magnesium chelatase ChlI-like catalytic" evidence="1">
    <location>
        <begin position="199"/>
        <end position="403"/>
    </location>
</feature>
<dbReference type="SUPFAM" id="SSF54211">
    <property type="entry name" value="Ribosomal protein S5 domain 2-like"/>
    <property type="match status" value="1"/>
</dbReference>
<dbReference type="PANTHER" id="PTHR32039:SF7">
    <property type="entry name" value="COMPETENCE PROTEIN COMM"/>
    <property type="match status" value="1"/>
</dbReference>
<dbReference type="InterPro" id="IPR014721">
    <property type="entry name" value="Ribsml_uS5_D2-typ_fold_subgr"/>
</dbReference>
<dbReference type="AlphaFoldDB" id="A0A3D8IN52"/>
<dbReference type="RefSeq" id="WP_115542484.1">
    <property type="nucleotide sequence ID" value="NZ_NXLQ01000003.1"/>
</dbReference>
<sequence length="511" mass="57813">MVNKIYCATQDGLDAKVVEVQATFTRGLPAFNITGLASSSIKESQHRVASALTNLGIEFPPLKLNVNLSPSDLPKNGSQFDLPIALLIAASKESLSLDKWFAFGEVGLDGFIKSVPLIYPMLLDIALYYPQSKVILPHEAKELFSKIPNLQMAFASNVLEALEILKGDILPIHETKDFAFQSIIVNNQKYYFDDVFENDFYEVKNQERAIHAALIAACGFHNILFEGSPGCGKSMIAKRLQYILPPLSLTEMIESVKLQAFNEQSLQYRPKRNFRAPHQSASKASILGSASQFKISPGEVALAHNGMIFFDELPYFKKDILEALREPLENNQLAISRVNAKIIYDTSFLFVAAMNPCPCGNLLSSTKECRCKDSEIRSYRNHLSEPFLDRIDLYIQMQEQPQATTKKTQKLDSKTMQQIVFKVFERQIHRGQINSNGRIIFNGKLSEMQVEQYCILDETCKNLLEQAKQRFNLSYRGEQKVRKVARTLADMDGCDMIQKQHILEALSYRRV</sequence>
<dbReference type="NCBIfam" id="TIGR00368">
    <property type="entry name" value="YifB family Mg chelatase-like AAA ATPase"/>
    <property type="match status" value="1"/>
</dbReference>
<accession>A0A3D8IN52</accession>
<keyword evidence="4" id="KW-1185">Reference proteome</keyword>
<dbReference type="SUPFAM" id="SSF52540">
    <property type="entry name" value="P-loop containing nucleoside triphosphate hydrolases"/>
    <property type="match status" value="1"/>
</dbReference>
<dbReference type="InterPro" id="IPR000523">
    <property type="entry name" value="Mg_chelatse_chII-like_cat_dom"/>
</dbReference>
<dbReference type="Proteomes" id="UP000256379">
    <property type="component" value="Unassembled WGS sequence"/>
</dbReference>
<dbReference type="Pfam" id="PF13335">
    <property type="entry name" value="Mg_chelatase_C"/>
    <property type="match status" value="1"/>
</dbReference>
<feature type="domain" description="Mg chelatase-related protein C-terminal" evidence="2">
    <location>
        <begin position="412"/>
        <end position="509"/>
    </location>
</feature>
<dbReference type="Pfam" id="PF13541">
    <property type="entry name" value="ChlI"/>
    <property type="match status" value="1"/>
</dbReference>
<dbReference type="InterPro" id="IPR025158">
    <property type="entry name" value="Mg_chelat-rel_C"/>
</dbReference>
<dbReference type="InterPro" id="IPR045006">
    <property type="entry name" value="CHLI-like"/>
</dbReference>
<dbReference type="EMBL" id="NXLQ01000003">
    <property type="protein sequence ID" value="RDU66698.1"/>
    <property type="molecule type" value="Genomic_DNA"/>
</dbReference>
<comment type="caution">
    <text evidence="3">The sequence shown here is derived from an EMBL/GenBank/DDBJ whole genome shotgun (WGS) entry which is preliminary data.</text>
</comment>
<evidence type="ECO:0000313" key="3">
    <source>
        <dbReference type="EMBL" id="RDU66698.1"/>
    </source>
</evidence>
<dbReference type="Gene3D" id="3.40.50.300">
    <property type="entry name" value="P-loop containing nucleotide triphosphate hydrolases"/>
    <property type="match status" value="1"/>
</dbReference>
<name>A0A3D8IN52_9HELI</name>